<keyword evidence="11 14" id="KW-0472">Membrane</keyword>
<dbReference type="Pfam" id="PF00593">
    <property type="entry name" value="TonB_dep_Rec_b-barrel"/>
    <property type="match status" value="1"/>
</dbReference>
<evidence type="ECO:0000256" key="1">
    <source>
        <dbReference type="ARBA" id="ARBA00004571"/>
    </source>
</evidence>
<dbReference type="NCBIfam" id="TIGR01783">
    <property type="entry name" value="TonB-siderophor"/>
    <property type="match status" value="1"/>
</dbReference>
<dbReference type="InterPro" id="IPR037066">
    <property type="entry name" value="Plug_dom_sf"/>
</dbReference>
<dbReference type="GO" id="GO:0015891">
    <property type="term" value="P:siderophore transport"/>
    <property type="evidence" value="ECO:0007669"/>
    <property type="project" value="InterPro"/>
</dbReference>
<keyword evidence="10 15" id="KW-0798">TonB box</keyword>
<keyword evidence="5" id="KW-0410">Iron transport</keyword>
<dbReference type="RefSeq" id="WP_129969230.1">
    <property type="nucleotide sequence ID" value="NZ_JACCEW010000003.1"/>
</dbReference>
<dbReference type="GO" id="GO:0038023">
    <property type="term" value="F:signaling receptor activity"/>
    <property type="evidence" value="ECO:0007669"/>
    <property type="project" value="InterPro"/>
</dbReference>
<dbReference type="PANTHER" id="PTHR32552">
    <property type="entry name" value="FERRICHROME IRON RECEPTOR-RELATED"/>
    <property type="match status" value="1"/>
</dbReference>
<evidence type="ECO:0000256" key="8">
    <source>
        <dbReference type="ARBA" id="ARBA00023004"/>
    </source>
</evidence>
<evidence type="ECO:0000256" key="7">
    <source>
        <dbReference type="ARBA" id="ARBA00022729"/>
    </source>
</evidence>
<dbReference type="Gene3D" id="2.40.170.20">
    <property type="entry name" value="TonB-dependent receptor, beta-barrel domain"/>
    <property type="match status" value="1"/>
</dbReference>
<evidence type="ECO:0000313" key="19">
    <source>
        <dbReference type="Proteomes" id="UP000580517"/>
    </source>
</evidence>
<keyword evidence="7 16" id="KW-0732">Signal</keyword>
<dbReference type="EMBL" id="JACCEW010000003">
    <property type="protein sequence ID" value="NYT37647.1"/>
    <property type="molecule type" value="Genomic_DNA"/>
</dbReference>
<dbReference type="InterPro" id="IPR010105">
    <property type="entry name" value="TonB_sidphr_rcpt"/>
</dbReference>
<keyword evidence="8" id="KW-0408">Iron</keyword>
<accession>A0A853FCH8</accession>
<dbReference type="Pfam" id="PF07660">
    <property type="entry name" value="STN"/>
    <property type="match status" value="1"/>
</dbReference>
<proteinExistence type="inferred from homology"/>
<keyword evidence="13 14" id="KW-0998">Cell outer membrane</keyword>
<dbReference type="InterPro" id="IPR012910">
    <property type="entry name" value="Plug_dom"/>
</dbReference>
<feature type="signal peptide" evidence="16">
    <location>
        <begin position="1"/>
        <end position="28"/>
    </location>
</feature>
<dbReference type="InterPro" id="IPR036942">
    <property type="entry name" value="Beta-barrel_TonB_sf"/>
</dbReference>
<dbReference type="PROSITE" id="PS52016">
    <property type="entry name" value="TONB_DEPENDENT_REC_3"/>
    <property type="match status" value="1"/>
</dbReference>
<evidence type="ECO:0000256" key="9">
    <source>
        <dbReference type="ARBA" id="ARBA00023065"/>
    </source>
</evidence>
<gene>
    <name evidence="18" type="ORF">H0A68_12245</name>
</gene>
<dbReference type="FunFam" id="2.170.130.10:FF:000010">
    <property type="entry name" value="Ferripyoverdine receptor"/>
    <property type="match status" value="1"/>
</dbReference>
<dbReference type="CDD" id="cd01347">
    <property type="entry name" value="ligand_gated_channel"/>
    <property type="match status" value="1"/>
</dbReference>
<keyword evidence="6 14" id="KW-0812">Transmembrane</keyword>
<comment type="caution">
    <text evidence="18">The sequence shown here is derived from an EMBL/GenBank/DDBJ whole genome shotgun (WGS) entry which is preliminary data.</text>
</comment>
<evidence type="ECO:0000256" key="15">
    <source>
        <dbReference type="RuleBase" id="RU003357"/>
    </source>
</evidence>
<organism evidence="18 19">
    <name type="scientific">Allopusillimonas soli</name>
    <dbReference type="NCBI Taxonomy" id="659016"/>
    <lineage>
        <taxon>Bacteria</taxon>
        <taxon>Pseudomonadati</taxon>
        <taxon>Pseudomonadota</taxon>
        <taxon>Betaproteobacteria</taxon>
        <taxon>Burkholderiales</taxon>
        <taxon>Alcaligenaceae</taxon>
        <taxon>Allopusillimonas</taxon>
    </lineage>
</organism>
<evidence type="ECO:0000256" key="3">
    <source>
        <dbReference type="ARBA" id="ARBA00022448"/>
    </source>
</evidence>
<dbReference type="SMART" id="SM00965">
    <property type="entry name" value="STN"/>
    <property type="match status" value="1"/>
</dbReference>
<comment type="similarity">
    <text evidence="2 14 15">Belongs to the TonB-dependent receptor family.</text>
</comment>
<name>A0A853FCH8_9BURK</name>
<dbReference type="GO" id="GO:0015344">
    <property type="term" value="F:siderophore uptake transmembrane transporter activity"/>
    <property type="evidence" value="ECO:0007669"/>
    <property type="project" value="TreeGrafter"/>
</dbReference>
<evidence type="ECO:0000256" key="5">
    <source>
        <dbReference type="ARBA" id="ARBA00022496"/>
    </source>
</evidence>
<evidence type="ECO:0000256" key="16">
    <source>
        <dbReference type="SAM" id="SignalP"/>
    </source>
</evidence>
<keyword evidence="19" id="KW-1185">Reference proteome</keyword>
<dbReference type="Pfam" id="PF07715">
    <property type="entry name" value="Plug"/>
    <property type="match status" value="1"/>
</dbReference>
<dbReference type="GO" id="GO:0009279">
    <property type="term" value="C:cell outer membrane"/>
    <property type="evidence" value="ECO:0007669"/>
    <property type="project" value="UniProtKB-SubCell"/>
</dbReference>
<evidence type="ECO:0000313" key="18">
    <source>
        <dbReference type="EMBL" id="NYT37647.1"/>
    </source>
</evidence>
<dbReference type="Proteomes" id="UP000580517">
    <property type="component" value="Unassembled WGS sequence"/>
</dbReference>
<dbReference type="InterPro" id="IPR011662">
    <property type="entry name" value="Secretin/TonB_short_N"/>
</dbReference>
<dbReference type="AlphaFoldDB" id="A0A853FCH8"/>
<feature type="domain" description="Secretin/TonB short N-terminal" evidence="17">
    <location>
        <begin position="57"/>
        <end position="107"/>
    </location>
</feature>
<protein>
    <submittedName>
        <fullName evidence="18">TonB-dependent siderophore receptor</fullName>
    </submittedName>
</protein>
<keyword evidence="3 14" id="KW-0813">Transport</keyword>
<dbReference type="SUPFAM" id="SSF56935">
    <property type="entry name" value="Porins"/>
    <property type="match status" value="1"/>
</dbReference>
<keyword evidence="4 14" id="KW-1134">Transmembrane beta strand</keyword>
<evidence type="ECO:0000256" key="6">
    <source>
        <dbReference type="ARBA" id="ARBA00022692"/>
    </source>
</evidence>
<evidence type="ECO:0000256" key="12">
    <source>
        <dbReference type="ARBA" id="ARBA00023170"/>
    </source>
</evidence>
<dbReference type="InterPro" id="IPR039426">
    <property type="entry name" value="TonB-dep_rcpt-like"/>
</dbReference>
<keyword evidence="9" id="KW-0406">Ion transport</keyword>
<evidence type="ECO:0000256" key="2">
    <source>
        <dbReference type="ARBA" id="ARBA00009810"/>
    </source>
</evidence>
<dbReference type="PANTHER" id="PTHR32552:SF74">
    <property type="entry name" value="HYDROXAMATE SIDEROPHORE RECEPTOR FHUE"/>
    <property type="match status" value="1"/>
</dbReference>
<evidence type="ECO:0000256" key="13">
    <source>
        <dbReference type="ARBA" id="ARBA00023237"/>
    </source>
</evidence>
<evidence type="ECO:0000256" key="14">
    <source>
        <dbReference type="PROSITE-ProRule" id="PRU01360"/>
    </source>
</evidence>
<dbReference type="Gene3D" id="2.170.130.10">
    <property type="entry name" value="TonB-dependent receptor, plug domain"/>
    <property type="match status" value="1"/>
</dbReference>
<evidence type="ECO:0000256" key="10">
    <source>
        <dbReference type="ARBA" id="ARBA00023077"/>
    </source>
</evidence>
<dbReference type="Gene3D" id="3.55.50.30">
    <property type="match status" value="1"/>
</dbReference>
<dbReference type="InterPro" id="IPR000531">
    <property type="entry name" value="Beta-barrel_TonB"/>
</dbReference>
<dbReference type="OrthoDB" id="8533686at2"/>
<feature type="chain" id="PRO_5032278608" evidence="16">
    <location>
        <begin position="29"/>
        <end position="788"/>
    </location>
</feature>
<reference evidence="18 19" key="1">
    <citation type="submission" date="2020-07" db="EMBL/GenBank/DDBJ databases">
        <title>Taxonomic revisions and descriptions of new bacterial species based on genomic comparisons in the high-G+C-content subgroup of the family Alcaligenaceae.</title>
        <authorList>
            <person name="Szabo A."/>
            <person name="Felfoldi T."/>
        </authorList>
    </citation>
    <scope>NUCLEOTIDE SEQUENCE [LARGE SCALE GENOMIC DNA]</scope>
    <source>
        <strain evidence="18 19">DSM 25264</strain>
    </source>
</reference>
<comment type="subcellular location">
    <subcellularLocation>
        <location evidence="1 14">Cell outer membrane</location>
        <topology evidence="1 14">Multi-pass membrane protein</topology>
    </subcellularLocation>
</comment>
<keyword evidence="12 18" id="KW-0675">Receptor</keyword>
<sequence length="788" mass="87407">MSRKPFSRATCALAMMLCLGTLHTQAHAQPAPVMLMLSIPAQPLGSALNELARQAGLQLMVRPENVQGRTSPALKGHYSIDQALERILAGTGLTADRHGSDVVIQPTAPGATAMLAPVRVQGHGGVETDGTSAYTSSQVTIGKGEQSVRDTPQSVSVVTRQRLDDQNLNTLGDAMRYTTGMKTTSYGTSLFNIEARGYDLDNYQMDGMPVRAGSGSWSATFLDLAMFDRVEVWRGPAGLIQGAGDPGGTVNLARKRALSEFTLQGTLSAGSWDNYRSEIDVSGPLSEDGRLRGRYVNVYEDRDYFTDYLWSRESMHYGTLEYDLDDSTALSLAYAHQENKARPFFGLSSYLGYLADDLDRDTYLGADWNHMESRLDFYLAEVDHRMNNGGQAKLSASMMRRRLTNENNSWVNSLIDPATGNVSMVPIAIKADERDVNIDGFVSTPVQAFGLRHDLLLGASYQRFSGGSAYNASTYGQYEVTQDIYHPDPHFPKPYMPVGSIPDVVQTQASLYGQARLSLSDPIRLILGARVSNWKTENHDAGTTQSYDAEVLPYLGLTGDLNDNWTAYASYSTIFSPQTARDIQGDFLRPRKGKQYEVGLNGAFFGDNLTTHFALYRIEDENRAMQDPDNPMVSIASGKVRSQGFEAEISGALTPNWQLTAGYAYTSTRYVAAEDDLEGKAFAPAFPRHTFSLWTKYTFDQPSLRGLSLAAGMRVNSESRLEQSGYTWVRPGYAVFDAQLGYRYNEHMDITFTVNNLFDKYYYERIGPTRQTYFGEPRSVMLALKWRM</sequence>
<evidence type="ECO:0000256" key="4">
    <source>
        <dbReference type="ARBA" id="ARBA00022452"/>
    </source>
</evidence>
<evidence type="ECO:0000256" key="11">
    <source>
        <dbReference type="ARBA" id="ARBA00023136"/>
    </source>
</evidence>
<evidence type="ECO:0000259" key="17">
    <source>
        <dbReference type="SMART" id="SM00965"/>
    </source>
</evidence>